<name>A0AAP0X2A2_LIQFO</name>
<comment type="caution">
    <text evidence="1">The sequence shown here is derived from an EMBL/GenBank/DDBJ whole genome shotgun (WGS) entry which is preliminary data.</text>
</comment>
<reference evidence="1 2" key="1">
    <citation type="journal article" date="2024" name="Plant J.">
        <title>Genome sequences and population genomics reveal climatic adaptation and genomic divergence between two closely related sweetgum species.</title>
        <authorList>
            <person name="Xu W.Q."/>
            <person name="Ren C.Q."/>
            <person name="Zhang X.Y."/>
            <person name="Comes H.P."/>
            <person name="Liu X.H."/>
            <person name="Li Y.G."/>
            <person name="Kettle C.J."/>
            <person name="Jalonen R."/>
            <person name="Gaisberger H."/>
            <person name="Ma Y.Z."/>
            <person name="Qiu Y.X."/>
        </authorList>
    </citation>
    <scope>NUCLEOTIDE SEQUENCE [LARGE SCALE GENOMIC DNA]</scope>
    <source>
        <strain evidence="1">Hangzhou</strain>
    </source>
</reference>
<organism evidence="1 2">
    <name type="scientific">Liquidambar formosana</name>
    <name type="common">Formosan gum</name>
    <dbReference type="NCBI Taxonomy" id="63359"/>
    <lineage>
        <taxon>Eukaryota</taxon>
        <taxon>Viridiplantae</taxon>
        <taxon>Streptophyta</taxon>
        <taxon>Embryophyta</taxon>
        <taxon>Tracheophyta</taxon>
        <taxon>Spermatophyta</taxon>
        <taxon>Magnoliopsida</taxon>
        <taxon>eudicotyledons</taxon>
        <taxon>Gunneridae</taxon>
        <taxon>Pentapetalae</taxon>
        <taxon>Saxifragales</taxon>
        <taxon>Altingiaceae</taxon>
        <taxon>Liquidambar</taxon>
    </lineage>
</organism>
<dbReference type="AlphaFoldDB" id="A0AAP0X2A2"/>
<dbReference type="EMBL" id="JBBPBK010000004">
    <property type="protein sequence ID" value="KAK9286691.1"/>
    <property type="molecule type" value="Genomic_DNA"/>
</dbReference>
<sequence>MVLNSDGSKKSHQDECFEVKREYMPITGHNSIKPKVEESSVANVDLHYVGLEDDPINIKSSSGSAISSSDSCLQLEIKDKNEISGSIKTSVWGSYIPSRKRSSSKRRRGLSLVKILQRDLYYFLQDEKSSNLSRCPEEALIYFEKDQNVEIDLGSILLKPPITSTEQQSEACPLIMDNKVPYSNDAHKGSEILTNIPLTDLDALQIEYSPHMHATSEHSNVEGFKAIEENISSCSHHLGGKTSVTAKRTHDEICIQISEGIDPDPIRALKKPKEEPEEISPGLRGVSFSLHEMPNMQLSMNVNKFERPGTLAIWHEDATVI</sequence>
<dbReference type="PANTHER" id="PTHR46855:SF21">
    <property type="entry name" value="GATA ZINC FINGER PROTEIN"/>
    <property type="match status" value="1"/>
</dbReference>
<dbReference type="InterPro" id="IPR044589">
    <property type="entry name" value="GATA26/27"/>
</dbReference>
<evidence type="ECO:0000313" key="2">
    <source>
        <dbReference type="Proteomes" id="UP001415857"/>
    </source>
</evidence>
<keyword evidence="2" id="KW-1185">Reference proteome</keyword>
<accession>A0AAP0X2A2</accession>
<evidence type="ECO:0000313" key="1">
    <source>
        <dbReference type="EMBL" id="KAK9286691.1"/>
    </source>
</evidence>
<dbReference type="Proteomes" id="UP001415857">
    <property type="component" value="Unassembled WGS sequence"/>
</dbReference>
<proteinExistence type="predicted"/>
<protein>
    <submittedName>
        <fullName evidence="1">Uncharacterized protein</fullName>
    </submittedName>
</protein>
<gene>
    <name evidence="1" type="ORF">L1049_015094</name>
</gene>
<dbReference type="PANTHER" id="PTHR46855">
    <property type="entry name" value="OSJNBB0038F03.10 PROTEIN"/>
    <property type="match status" value="1"/>
</dbReference>